<comment type="similarity">
    <text evidence="1 4 5">Belongs to the bacterial ribosomal protein bL21 family.</text>
</comment>
<evidence type="ECO:0000256" key="2">
    <source>
        <dbReference type="ARBA" id="ARBA00022980"/>
    </source>
</evidence>
<dbReference type="GO" id="GO:0006412">
    <property type="term" value="P:translation"/>
    <property type="evidence" value="ECO:0007669"/>
    <property type="project" value="UniProtKB-UniRule"/>
</dbReference>
<dbReference type="HAMAP" id="MF_01363">
    <property type="entry name" value="Ribosomal_bL21"/>
    <property type="match status" value="1"/>
</dbReference>
<dbReference type="AlphaFoldDB" id="A0A1F6NML4"/>
<name>A0A1F6NML4_9BACT</name>
<dbReference type="NCBIfam" id="TIGR00061">
    <property type="entry name" value="L21"/>
    <property type="match status" value="1"/>
</dbReference>
<dbReference type="GO" id="GO:1990904">
    <property type="term" value="C:ribonucleoprotein complex"/>
    <property type="evidence" value="ECO:0007669"/>
    <property type="project" value="UniProtKB-KW"/>
</dbReference>
<keyword evidence="4 5" id="KW-0699">rRNA-binding</keyword>
<protein>
    <recommendedName>
        <fullName evidence="4">Large ribosomal subunit protein bL21</fullName>
    </recommendedName>
</protein>
<dbReference type="InterPro" id="IPR036164">
    <property type="entry name" value="bL21-like_sf"/>
</dbReference>
<dbReference type="PANTHER" id="PTHR21349">
    <property type="entry name" value="50S RIBOSOMAL PROTEIN L21"/>
    <property type="match status" value="1"/>
</dbReference>
<proteinExistence type="inferred from homology"/>
<dbReference type="Proteomes" id="UP000178349">
    <property type="component" value="Unassembled WGS sequence"/>
</dbReference>
<comment type="subunit">
    <text evidence="4">Part of the 50S ribosomal subunit. Contacts protein L20.</text>
</comment>
<organism evidence="6 7">
    <name type="scientific">Candidatus Magasanikbacteria bacterium RIFOXYC12_FULL_33_11</name>
    <dbReference type="NCBI Taxonomy" id="1798701"/>
    <lineage>
        <taxon>Bacteria</taxon>
        <taxon>Candidatus Magasanikiibacteriota</taxon>
    </lineage>
</organism>
<gene>
    <name evidence="4" type="primary">rplU</name>
    <name evidence="6" type="ORF">A2493_00890</name>
</gene>
<evidence type="ECO:0000256" key="5">
    <source>
        <dbReference type="RuleBase" id="RU000562"/>
    </source>
</evidence>
<dbReference type="SUPFAM" id="SSF141091">
    <property type="entry name" value="L21p-like"/>
    <property type="match status" value="1"/>
</dbReference>
<evidence type="ECO:0000313" key="7">
    <source>
        <dbReference type="Proteomes" id="UP000178349"/>
    </source>
</evidence>
<dbReference type="GO" id="GO:0005840">
    <property type="term" value="C:ribosome"/>
    <property type="evidence" value="ECO:0007669"/>
    <property type="project" value="UniProtKB-KW"/>
</dbReference>
<evidence type="ECO:0000313" key="6">
    <source>
        <dbReference type="EMBL" id="OGH85095.1"/>
    </source>
</evidence>
<dbReference type="InterPro" id="IPR028909">
    <property type="entry name" value="bL21-like"/>
</dbReference>
<evidence type="ECO:0000256" key="4">
    <source>
        <dbReference type="HAMAP-Rule" id="MF_01363"/>
    </source>
</evidence>
<dbReference type="GO" id="GO:0005737">
    <property type="term" value="C:cytoplasm"/>
    <property type="evidence" value="ECO:0007669"/>
    <property type="project" value="UniProtKB-ARBA"/>
</dbReference>
<evidence type="ECO:0000256" key="1">
    <source>
        <dbReference type="ARBA" id="ARBA00008563"/>
    </source>
</evidence>
<dbReference type="InterPro" id="IPR001787">
    <property type="entry name" value="Ribosomal_bL21"/>
</dbReference>
<keyword evidence="2 4" id="KW-0689">Ribosomal protein</keyword>
<dbReference type="EMBL" id="MFQW01000048">
    <property type="protein sequence ID" value="OGH85095.1"/>
    <property type="molecule type" value="Genomic_DNA"/>
</dbReference>
<evidence type="ECO:0000256" key="3">
    <source>
        <dbReference type="ARBA" id="ARBA00023274"/>
    </source>
</evidence>
<comment type="function">
    <text evidence="4 5">This protein binds to 23S rRNA in the presence of protein L20.</text>
</comment>
<keyword evidence="3 4" id="KW-0687">Ribonucleoprotein</keyword>
<sequence>MFAVIQTGGKQYLVKDGDLLKVEKLEVEAGKEVIFDQVLMLANEDGTDVQIGKPYLEGVSIVAMCEQQGKERTVRVVKYKRKIRYKKVHGHRQRFTKITVGEVKK</sequence>
<dbReference type="GO" id="GO:0019843">
    <property type="term" value="F:rRNA binding"/>
    <property type="evidence" value="ECO:0007669"/>
    <property type="project" value="UniProtKB-UniRule"/>
</dbReference>
<dbReference type="Pfam" id="PF00829">
    <property type="entry name" value="Ribosomal_L21p"/>
    <property type="match status" value="1"/>
</dbReference>
<dbReference type="PANTHER" id="PTHR21349:SF0">
    <property type="entry name" value="LARGE RIBOSOMAL SUBUNIT PROTEIN BL21M"/>
    <property type="match status" value="1"/>
</dbReference>
<dbReference type="GO" id="GO:0003735">
    <property type="term" value="F:structural constituent of ribosome"/>
    <property type="evidence" value="ECO:0007669"/>
    <property type="project" value="InterPro"/>
</dbReference>
<reference evidence="6 7" key="1">
    <citation type="journal article" date="2016" name="Nat. Commun.">
        <title>Thousands of microbial genomes shed light on interconnected biogeochemical processes in an aquifer system.</title>
        <authorList>
            <person name="Anantharaman K."/>
            <person name="Brown C.T."/>
            <person name="Hug L.A."/>
            <person name="Sharon I."/>
            <person name="Castelle C.J."/>
            <person name="Probst A.J."/>
            <person name="Thomas B.C."/>
            <person name="Singh A."/>
            <person name="Wilkins M.J."/>
            <person name="Karaoz U."/>
            <person name="Brodie E.L."/>
            <person name="Williams K.H."/>
            <person name="Hubbard S.S."/>
            <person name="Banfield J.F."/>
        </authorList>
    </citation>
    <scope>NUCLEOTIDE SEQUENCE [LARGE SCALE GENOMIC DNA]</scope>
</reference>
<comment type="caution">
    <text evidence="6">The sequence shown here is derived from an EMBL/GenBank/DDBJ whole genome shotgun (WGS) entry which is preliminary data.</text>
</comment>
<accession>A0A1F6NML4</accession>
<keyword evidence="4 5" id="KW-0694">RNA-binding</keyword>